<name>A0A9W6D3L8_9BACT</name>
<protein>
    <submittedName>
        <fullName evidence="2">Agmatine deiminase</fullName>
    </submittedName>
</protein>
<dbReference type="RefSeq" id="WP_281793541.1">
    <property type="nucleotide sequence ID" value="NZ_BSDR01000001.1"/>
</dbReference>
<dbReference type="Proteomes" id="UP001144372">
    <property type="component" value="Unassembled WGS sequence"/>
</dbReference>
<proteinExistence type="predicted"/>
<dbReference type="Pfam" id="PF04371">
    <property type="entry name" value="PAD_porph"/>
    <property type="match status" value="1"/>
</dbReference>
<dbReference type="EMBL" id="BSDR01000001">
    <property type="protein sequence ID" value="GLI34284.1"/>
    <property type="molecule type" value="Genomic_DNA"/>
</dbReference>
<dbReference type="SUPFAM" id="SSF55909">
    <property type="entry name" value="Pentein"/>
    <property type="match status" value="1"/>
</dbReference>
<dbReference type="InterPro" id="IPR007466">
    <property type="entry name" value="Peptidyl-Arg-deiminase_porph"/>
</dbReference>
<dbReference type="PANTHER" id="PTHR31377">
    <property type="entry name" value="AGMATINE DEIMINASE-RELATED"/>
    <property type="match status" value="1"/>
</dbReference>
<accession>A0A9W6D3L8</accession>
<gene>
    <name evidence="2" type="primary">aguA</name>
    <name evidence="2" type="ORF">DAMNIGENAA_17170</name>
</gene>
<dbReference type="PANTHER" id="PTHR31377:SF0">
    <property type="entry name" value="AGMATINE DEIMINASE-RELATED"/>
    <property type="match status" value="1"/>
</dbReference>
<dbReference type="Gene3D" id="3.75.10.10">
    <property type="entry name" value="L-arginine/glycine Amidinotransferase, Chain A"/>
    <property type="match status" value="1"/>
</dbReference>
<comment type="caution">
    <text evidence="2">The sequence shown here is derived from an EMBL/GenBank/DDBJ whole genome shotgun (WGS) entry which is preliminary data.</text>
</comment>
<evidence type="ECO:0000313" key="3">
    <source>
        <dbReference type="Proteomes" id="UP001144372"/>
    </source>
</evidence>
<organism evidence="2 3">
    <name type="scientific">Desulforhabdus amnigena</name>
    <dbReference type="NCBI Taxonomy" id="40218"/>
    <lineage>
        <taxon>Bacteria</taxon>
        <taxon>Pseudomonadati</taxon>
        <taxon>Thermodesulfobacteriota</taxon>
        <taxon>Syntrophobacteria</taxon>
        <taxon>Syntrophobacterales</taxon>
        <taxon>Syntrophobacteraceae</taxon>
        <taxon>Desulforhabdus</taxon>
    </lineage>
</organism>
<reference evidence="2" key="1">
    <citation type="submission" date="2022-12" db="EMBL/GenBank/DDBJ databases">
        <title>Reference genome sequencing for broad-spectrum identification of bacterial and archaeal isolates by mass spectrometry.</title>
        <authorList>
            <person name="Sekiguchi Y."/>
            <person name="Tourlousse D.M."/>
        </authorList>
    </citation>
    <scope>NUCLEOTIDE SEQUENCE</scope>
    <source>
        <strain evidence="2">ASRB1</strain>
    </source>
</reference>
<evidence type="ECO:0000313" key="2">
    <source>
        <dbReference type="EMBL" id="GLI34284.1"/>
    </source>
</evidence>
<keyword evidence="3" id="KW-1185">Reference proteome</keyword>
<dbReference type="GO" id="GO:0047632">
    <property type="term" value="F:agmatine deiminase activity"/>
    <property type="evidence" value="ECO:0007669"/>
    <property type="project" value="TreeGrafter"/>
</dbReference>
<dbReference type="AlphaFoldDB" id="A0A9W6D3L8"/>
<dbReference type="GO" id="GO:0009446">
    <property type="term" value="P:putrescine biosynthetic process"/>
    <property type="evidence" value="ECO:0007669"/>
    <property type="project" value="InterPro"/>
</dbReference>
<dbReference type="GO" id="GO:0004668">
    <property type="term" value="F:protein-arginine deiminase activity"/>
    <property type="evidence" value="ECO:0007669"/>
    <property type="project" value="InterPro"/>
</dbReference>
<evidence type="ECO:0000256" key="1">
    <source>
        <dbReference type="ARBA" id="ARBA00022801"/>
    </source>
</evidence>
<keyword evidence="1" id="KW-0378">Hydrolase</keyword>
<sequence>MKRRLPAEWESQDGVLMAWPHEASDWRFYLRAVQTTFTEIIRHITRFEKCILVAPDPADVRARLQKADIHMERLHIYKMDTNDTWARDFGPITILEEGKPVLLDFGFNGWGLKFPADLDNQITRRLHQLGGFHSTPLKTVGLVLEGGSIESDGNGTILTTTECLTSPNRNPQLTRQEIQEELGRLLGADHFLWLENGFLAGDDTDSHVDTLARLCPDDTILHTACDDPSDMHFKALQAMTEELKRFRTRQGRPYRLIPLPWPSPHLDDEGKRLPATYANFLVLNGAVLVPTYRDPKDGEALNAVRKAFPDREIVGIDCSPLILQHGSLHCVTMQLPKGTLS</sequence>